<dbReference type="Pfam" id="PF02675">
    <property type="entry name" value="AdoMet_dc"/>
    <property type="match status" value="1"/>
</dbReference>
<dbReference type="InterPro" id="IPR002723">
    <property type="entry name" value="BpsA_C"/>
</dbReference>
<evidence type="ECO:0000313" key="12">
    <source>
        <dbReference type="EMBL" id="OTP13572.1"/>
    </source>
</evidence>
<evidence type="ECO:0000256" key="8">
    <source>
        <dbReference type="ARBA" id="ARBA00023270"/>
    </source>
</evidence>
<evidence type="ECO:0000313" key="14">
    <source>
        <dbReference type="Proteomes" id="UP000195141"/>
    </source>
</evidence>
<reference evidence="13" key="3">
    <citation type="submission" date="2024-03" db="EMBL/GenBank/DDBJ databases">
        <title>The Genome Sequence of Enterococcus sp. DIV0242b.</title>
        <authorList>
            <consortium name="The Broad Institute Genomics Platform"/>
            <consortium name="The Broad Institute Microbial Omics Core"/>
            <consortium name="The Broad Institute Genomic Center for Infectious Diseases"/>
            <person name="Earl A."/>
            <person name="Manson A."/>
            <person name="Gilmore M."/>
            <person name="Schwartman J."/>
            <person name="Shea T."/>
            <person name="Abouelleil A."/>
            <person name="Cao P."/>
            <person name="Chapman S."/>
            <person name="Cusick C."/>
            <person name="Young S."/>
            <person name="Neafsey D."/>
            <person name="Nusbaum C."/>
            <person name="Birren B."/>
        </authorList>
    </citation>
    <scope>NUCLEOTIDE SEQUENCE</scope>
    <source>
        <strain evidence="13">9E7_DIV0242</strain>
    </source>
</reference>
<dbReference type="GO" id="GO:0005829">
    <property type="term" value="C:cytosol"/>
    <property type="evidence" value="ECO:0007669"/>
    <property type="project" value="TreeGrafter"/>
</dbReference>
<comment type="subunit">
    <text evidence="10">Heterotetramer of two alpha and two beta chains arranged as a dimer of alpha/beta heterodimers.</text>
</comment>
<dbReference type="Gene3D" id="3.60.90.10">
    <property type="entry name" value="S-adenosylmethionine decarboxylase"/>
    <property type="match status" value="1"/>
</dbReference>
<dbReference type="PROSITE" id="PS00092">
    <property type="entry name" value="N6_MTASE"/>
    <property type="match status" value="1"/>
</dbReference>
<keyword evidence="8 10" id="KW-0704">Schiff base</keyword>
<dbReference type="GO" id="GO:0008295">
    <property type="term" value="P:spermidine biosynthetic process"/>
    <property type="evidence" value="ECO:0007669"/>
    <property type="project" value="UniProtKB-UniRule"/>
</dbReference>
<dbReference type="OrthoDB" id="9793120at2"/>
<dbReference type="InterPro" id="IPR017716">
    <property type="entry name" value="S-AdoMet_deCOase_pro-enz"/>
</dbReference>
<proteinExistence type="inferred from homology"/>
<keyword evidence="6 10" id="KW-0865">Zymogen</keyword>
<dbReference type="HAMAP" id="MF_00464">
    <property type="entry name" value="AdoMetDC_1"/>
    <property type="match status" value="1"/>
</dbReference>
<evidence type="ECO:0000256" key="6">
    <source>
        <dbReference type="ARBA" id="ARBA00023145"/>
    </source>
</evidence>
<keyword evidence="3 10" id="KW-0068">Autocatalytic cleavage</keyword>
<comment type="function">
    <text evidence="10">Catalyzes the decarboxylation of S-adenosylmethionine to S-adenosylmethioninamine (dcAdoMet), the propylamine donor required for the synthesis of the polyamines spermine and spermidine from the diamine putrescine.</text>
</comment>
<gene>
    <name evidence="10" type="primary">speH</name>
    <name evidence="13" type="ORF">A5888_001765</name>
    <name evidence="12" type="ORF">A5888_003050</name>
</gene>
<evidence type="ECO:0000256" key="9">
    <source>
        <dbReference type="ARBA" id="ARBA00023317"/>
    </source>
</evidence>
<evidence type="ECO:0000256" key="5">
    <source>
        <dbReference type="ARBA" id="ARBA00023115"/>
    </source>
</evidence>
<comment type="PTM">
    <text evidence="10">Is synthesized initially as an inactive proenzyme. Formation of the active enzyme involves a self-maturation process in which the active site pyruvoyl group is generated from an internal serine residue via an autocatalytic post-translational modification. Two non-identical subunits are generated from the proenzyme in this reaction, and the pyruvate is formed at the N-terminus of the alpha chain, which is derived from the carboxyl end of the proenzyme. The post-translation cleavage follows an unusual pathway, termed non-hydrolytic serinolysis, in which the side chain hydroxyl group of the serine supplies its oxygen atom to form the C-terminus of the beta chain, while the remainder of the serine residue undergoes an oxidative deamination to produce ammonia and the pyruvoyl group blocking the N-terminus of the alpha chain.</text>
</comment>
<evidence type="ECO:0000259" key="11">
    <source>
        <dbReference type="Pfam" id="PF01861"/>
    </source>
</evidence>
<feature type="chain" id="PRO_5044028783" description="S-adenosylmethionine decarboxylase beta chain" evidence="10">
    <location>
        <begin position="1"/>
        <end position="455"/>
    </location>
</feature>
<evidence type="ECO:0000256" key="3">
    <source>
        <dbReference type="ARBA" id="ARBA00022813"/>
    </source>
</evidence>
<dbReference type="InterPro" id="IPR029063">
    <property type="entry name" value="SAM-dependent_MTases_sf"/>
</dbReference>
<organism evidence="12">
    <name type="scientific">Candidatus Enterococcus clewellii</name>
    <dbReference type="NCBI Taxonomy" id="1834193"/>
    <lineage>
        <taxon>Bacteria</taxon>
        <taxon>Bacillati</taxon>
        <taxon>Bacillota</taxon>
        <taxon>Bacilli</taxon>
        <taxon>Lactobacillales</taxon>
        <taxon>Enterococcaceae</taxon>
        <taxon>Enterococcus</taxon>
    </lineage>
</organism>
<sequence>MNIAKIIKERTALKESEKVVDQLLIELYLRKRLSTKQLGRKVNLPLPIIAAIKKELGQLGLVSEQQGPVLTRKGRLYVEQRLGWATINTAYYLRILDSSEVREALRTELVNELEEGIEKRPTVEVAYDQAFATIETIVERAFLLLENHDFVGKRVLLLGDDDLTSLAIGLLMKKLQRASAEPLAALTVYELSEPIIHCLETTAKKLAIGLTCHQVDFRQGSAQLFDHQFNYIFVDPPYTQSGLALFLSRAVSCSKLGESKIYLSFGEKDPDSQLAVQQLFSIQNLIVNQIKVKFNHYIGASILGSVSTLYELSTQNDSYAGILADKPYHEVIYTGERNPRSTVYQCHACQTQYLVGLNESFKTIEHLKARHCPKCKGAHFLRIARGPSAIMKEKQPLGEHYLIELKNCPEHRLKSVLSVEQAMLQIVEVCELTAVTHHFHQFEPWGVSGVVILAESHLTIHTWPEERYAAVDLFVCQELSSNEQFISVVADLFEAEGMSYRKIDRGERTQNIS</sequence>
<dbReference type="PANTHER" id="PTHR33866:SF2">
    <property type="entry name" value="S-ADENOSYLMETHIONINE DECARBOXYLASE PROENZYME"/>
    <property type="match status" value="1"/>
</dbReference>
<dbReference type="SUPFAM" id="SSF56276">
    <property type="entry name" value="S-adenosylmethionine decarboxylase"/>
    <property type="match status" value="1"/>
</dbReference>
<name>A0A242K4M7_9ENTE</name>
<keyword evidence="5 10" id="KW-0620">Polyamine biosynthesis</keyword>
<feature type="active site" description="Proton acceptor; for processing activity" evidence="10">
    <location>
        <position position="461"/>
    </location>
</feature>
<evidence type="ECO:0000313" key="13">
    <source>
        <dbReference type="EMBL" id="WYJ90037.1"/>
    </source>
</evidence>
<dbReference type="EC" id="4.1.1.50" evidence="10"/>
<dbReference type="Gene3D" id="3.40.50.150">
    <property type="entry name" value="Vaccinia Virus protein VP39"/>
    <property type="match status" value="1"/>
</dbReference>
<dbReference type="PANTHER" id="PTHR33866">
    <property type="entry name" value="S-ADENOSYLMETHIONINE DECARBOXYLASE PROENZYME"/>
    <property type="match status" value="1"/>
</dbReference>
<keyword evidence="2 10" id="KW-0210">Decarboxylase</keyword>
<dbReference type="GO" id="GO:0032259">
    <property type="term" value="P:methylation"/>
    <property type="evidence" value="ECO:0007669"/>
    <property type="project" value="InterPro"/>
</dbReference>
<evidence type="ECO:0000256" key="2">
    <source>
        <dbReference type="ARBA" id="ARBA00022793"/>
    </source>
</evidence>
<reference evidence="13" key="2">
    <citation type="submission" date="2017-05" db="EMBL/GenBank/DDBJ databases">
        <authorList>
            <consortium name="The Broad Institute Genomics Platform"/>
            <consortium name="The Broad Institute Genomic Center for Infectious Diseases"/>
            <person name="Earl A."/>
            <person name="Manson A."/>
            <person name="Schwartman J."/>
            <person name="Gilmore M."/>
            <person name="Abouelleil A."/>
            <person name="Cao P."/>
            <person name="Chapman S."/>
            <person name="Cusick C."/>
            <person name="Shea T."/>
            <person name="Young S."/>
            <person name="Neafsey D."/>
            <person name="Nusbaum C."/>
            <person name="Birren B."/>
        </authorList>
    </citation>
    <scope>NUCLEOTIDE SEQUENCE</scope>
    <source>
        <strain evidence="13">9E7_DIV0242</strain>
    </source>
</reference>
<dbReference type="GO" id="GO:0003676">
    <property type="term" value="F:nucleic acid binding"/>
    <property type="evidence" value="ECO:0007669"/>
    <property type="project" value="InterPro"/>
</dbReference>
<dbReference type="RefSeq" id="WP_086350057.1">
    <property type="nucleotide sequence ID" value="NZ_CP147247.1"/>
</dbReference>
<keyword evidence="14" id="KW-1185">Reference proteome</keyword>
<evidence type="ECO:0000256" key="7">
    <source>
        <dbReference type="ARBA" id="ARBA00023239"/>
    </source>
</evidence>
<keyword evidence="7 10" id="KW-0456">Lyase</keyword>
<feature type="active site" description="Schiff-base intermediate with substrate; via pyruvic acid" evidence="10">
    <location>
        <position position="456"/>
    </location>
</feature>
<feature type="domain" description="N(4)-bis(aminopropyl)spermidine synthase C-terminal" evidence="11">
    <location>
        <begin position="109"/>
        <end position="307"/>
    </location>
</feature>
<keyword evidence="1 10" id="KW-0949">S-adenosyl-L-methionine</keyword>
<dbReference type="InterPro" id="IPR003826">
    <property type="entry name" value="AdoMetDC_fam_prok"/>
</dbReference>
<comment type="cofactor">
    <cofactor evidence="10">
        <name>pyruvate</name>
        <dbReference type="ChEBI" id="CHEBI:15361"/>
    </cofactor>
    <text evidence="10">Binds 1 pyruvoyl group covalently per subunit.</text>
</comment>
<evidence type="ECO:0000256" key="1">
    <source>
        <dbReference type="ARBA" id="ARBA00022691"/>
    </source>
</evidence>
<dbReference type="NCBIfam" id="TIGR03330">
    <property type="entry name" value="SAM_DCase_Bsu"/>
    <property type="match status" value="1"/>
</dbReference>
<dbReference type="InterPro" id="IPR016067">
    <property type="entry name" value="S-AdoMet_deCO2ase_core"/>
</dbReference>
<dbReference type="AlphaFoldDB" id="A0A242K4M7"/>
<feature type="active site" description="Proton donor; for catalytic activity" evidence="10">
    <location>
        <position position="476"/>
    </location>
</feature>
<protein>
    <recommendedName>
        <fullName evidence="10">S-adenosylmethionine decarboxylase proenzyme</fullName>
        <shortName evidence="10">AdoMetDC</shortName>
        <shortName evidence="10">SAMDC</shortName>
        <ecNumber evidence="10">4.1.1.50</ecNumber>
    </recommendedName>
    <component>
        <recommendedName>
            <fullName evidence="10">S-adenosylmethionine decarboxylase beta chain</fullName>
        </recommendedName>
    </component>
    <component>
        <recommendedName>
            <fullName evidence="10">S-adenosylmethionine decarboxylase alpha chain</fullName>
        </recommendedName>
    </component>
</protein>
<dbReference type="EMBL" id="NGMM01000005">
    <property type="protein sequence ID" value="OTP13572.1"/>
    <property type="molecule type" value="Genomic_DNA"/>
</dbReference>
<dbReference type="UniPathway" id="UPA00331">
    <property type="reaction ID" value="UER00451"/>
</dbReference>
<feature type="chain" id="PRO_5044028782" description="S-adenosylmethionine decarboxylase alpha chain" evidence="10">
    <location>
        <begin position="456"/>
        <end position="513"/>
    </location>
</feature>
<keyword evidence="9 10" id="KW-0670">Pyruvate</keyword>
<evidence type="ECO:0000256" key="10">
    <source>
        <dbReference type="HAMAP-Rule" id="MF_00464"/>
    </source>
</evidence>
<dbReference type="GO" id="GO:0008168">
    <property type="term" value="F:methyltransferase activity"/>
    <property type="evidence" value="ECO:0007669"/>
    <property type="project" value="InterPro"/>
</dbReference>
<dbReference type="EMBL" id="CP147247">
    <property type="protein sequence ID" value="WYJ90037.1"/>
    <property type="molecule type" value="Genomic_DNA"/>
</dbReference>
<dbReference type="InterPro" id="IPR002052">
    <property type="entry name" value="DNA_methylase_N6_adenine_CS"/>
</dbReference>
<evidence type="ECO:0000256" key="4">
    <source>
        <dbReference type="ARBA" id="ARBA00023066"/>
    </source>
</evidence>
<dbReference type="Proteomes" id="UP000195141">
    <property type="component" value="Chromosome"/>
</dbReference>
<comment type="catalytic activity">
    <reaction evidence="10">
        <text>S-adenosyl-L-methionine + H(+) = S-adenosyl 3-(methylsulfanyl)propylamine + CO2</text>
        <dbReference type="Rhea" id="RHEA:15981"/>
        <dbReference type="ChEBI" id="CHEBI:15378"/>
        <dbReference type="ChEBI" id="CHEBI:16526"/>
        <dbReference type="ChEBI" id="CHEBI:57443"/>
        <dbReference type="ChEBI" id="CHEBI:59789"/>
        <dbReference type="EC" id="4.1.1.50"/>
    </reaction>
</comment>
<dbReference type="SUPFAM" id="SSF53335">
    <property type="entry name" value="S-adenosyl-L-methionine-dependent methyltransferases"/>
    <property type="match status" value="1"/>
</dbReference>
<feature type="modified residue" description="Pyruvic acid (Ser); by autocatalysis" evidence="10">
    <location>
        <position position="456"/>
    </location>
</feature>
<feature type="site" description="Cleavage (non-hydrolytic); by autolysis" evidence="10">
    <location>
        <begin position="455"/>
        <end position="456"/>
    </location>
</feature>
<comment type="similarity">
    <text evidence="10">Belongs to the prokaryotic AdoMetDC family. Type 1 subfamily.</text>
</comment>
<reference evidence="12" key="1">
    <citation type="submission" date="2017-05" db="EMBL/GenBank/DDBJ databases">
        <title>The Genome Sequence of Enterococcus sp. 9E7_DIV0242.</title>
        <authorList>
            <consortium name="The Broad Institute Genomics Platform"/>
            <consortium name="The Broad Institute Genomic Center for Infectious Diseases"/>
            <person name="Earl A."/>
            <person name="Manson A."/>
            <person name="Schwartman J."/>
            <person name="Gilmore M."/>
            <person name="Abouelleil A."/>
            <person name="Cao P."/>
            <person name="Chapman S."/>
            <person name="Cusick C."/>
            <person name="Shea T."/>
            <person name="Young S."/>
            <person name="Neafsey D."/>
            <person name="Nusbaum C."/>
            <person name="Birren B."/>
        </authorList>
    </citation>
    <scope>NUCLEOTIDE SEQUENCE [LARGE SCALE GENOMIC DNA]</scope>
    <source>
        <strain evidence="12">9E7_DIV0242</strain>
    </source>
</reference>
<keyword evidence="4 10" id="KW-0745">Spermidine biosynthesis</keyword>
<accession>A0A242K4M7</accession>
<dbReference type="Pfam" id="PF01861">
    <property type="entry name" value="BpsA_C"/>
    <property type="match status" value="1"/>
</dbReference>
<comment type="pathway">
    <text evidence="10">Amine and polyamine biosynthesis; S-adenosylmethioninamine biosynthesis; S-adenosylmethioninamine from S-adenosyl-L-methionine: step 1/1.</text>
</comment>
<dbReference type="GO" id="GO:0004014">
    <property type="term" value="F:adenosylmethionine decarboxylase activity"/>
    <property type="evidence" value="ECO:0007669"/>
    <property type="project" value="UniProtKB-UniRule"/>
</dbReference>